<feature type="transmembrane region" description="Helical" evidence="10">
    <location>
        <begin position="71"/>
        <end position="92"/>
    </location>
</feature>
<feature type="region of interest" description="Disordered" evidence="9">
    <location>
        <begin position="608"/>
        <end position="634"/>
    </location>
</feature>
<evidence type="ECO:0000259" key="11">
    <source>
        <dbReference type="Pfam" id="PF07730"/>
    </source>
</evidence>
<evidence type="ECO:0000256" key="9">
    <source>
        <dbReference type="SAM" id="MobiDB-lite"/>
    </source>
</evidence>
<dbReference type="AlphaFoldDB" id="A0A939T275"/>
<keyword evidence="10" id="KW-0472">Membrane</keyword>
<sequence>MSGYARSAEDLPPRIARGMLWTALGLLLLVRLLVWTDDGVPPESMALTAAPYPPLILILMRRWRARPRVRYGALVALAALSLLPFAVIGTGWEWLPWPVAAGVLCVLPIRAALPLFTAILIATGAGGVLAGEAADAWHWRVSATGIDSLIVFSLYALAAMVTDLHAAHDEQARLATLRERLRVDGELRATVDADLRDIAGTLRRAAQRAASAEPGLARDGLREATATARRALAGIRATASGYRAAVPLASTPIRSPRLARLILLAVLLLQAEKAVTRVWVVPRDRPLLFLVIPALTGAIVLFMRPPSPWRVALIALLVVPLAWPGAVLAEPLAGVYQFWGFLIGAALVGMRPPWSWAVVAGVFGLTILLFFFPPPVPSLPGAAANLISEIILAWVVYTLTRLADLVVLLRRARDDLARAAVTAERTRIGRDLHDVLGFSLSAVALRGELAATLVEHDPERARSEVATLIELVERSRSELGSITSGRIRLLLSREVDSALEVLAAAGVDADARVETGALPVAVDTALAAMLRESVTNVLRHSDARTCAITITRGPGGVVRLSVVNDGAASAGVPRLGSGLKGLAERSGGRLSAGPRPGGRFEVVAEFDGPASDPAGLGGDADGVDPVAGVQLGDR</sequence>
<comment type="catalytic activity">
    <reaction evidence="1">
        <text>ATP + protein L-histidine = ADP + protein N-phospho-L-histidine.</text>
        <dbReference type="EC" id="2.7.13.3"/>
    </reaction>
</comment>
<comment type="caution">
    <text evidence="12">The sequence shown here is derived from an EMBL/GenBank/DDBJ whole genome shotgun (WGS) entry which is preliminary data.</text>
</comment>
<evidence type="ECO:0000313" key="12">
    <source>
        <dbReference type="EMBL" id="MBO2449106.1"/>
    </source>
</evidence>
<evidence type="ECO:0000256" key="2">
    <source>
        <dbReference type="ARBA" id="ARBA00012438"/>
    </source>
</evidence>
<dbReference type="GO" id="GO:0016020">
    <property type="term" value="C:membrane"/>
    <property type="evidence" value="ECO:0007669"/>
    <property type="project" value="InterPro"/>
</dbReference>
<feature type="transmembrane region" description="Helical" evidence="10">
    <location>
        <begin position="40"/>
        <end position="59"/>
    </location>
</feature>
<dbReference type="Proteomes" id="UP000669179">
    <property type="component" value="Unassembled WGS sequence"/>
</dbReference>
<keyword evidence="10" id="KW-1133">Transmembrane helix</keyword>
<evidence type="ECO:0000313" key="13">
    <source>
        <dbReference type="Proteomes" id="UP000669179"/>
    </source>
</evidence>
<evidence type="ECO:0000256" key="6">
    <source>
        <dbReference type="ARBA" id="ARBA00022777"/>
    </source>
</evidence>
<proteinExistence type="predicted"/>
<dbReference type="SUPFAM" id="SSF55874">
    <property type="entry name" value="ATPase domain of HSP90 chaperone/DNA topoisomerase II/histidine kinase"/>
    <property type="match status" value="1"/>
</dbReference>
<keyword evidence="10" id="KW-0812">Transmembrane</keyword>
<feature type="transmembrane region" description="Helical" evidence="10">
    <location>
        <begin position="386"/>
        <end position="409"/>
    </location>
</feature>
<feature type="transmembrane region" description="Helical" evidence="10">
    <location>
        <begin position="332"/>
        <end position="349"/>
    </location>
</feature>
<evidence type="ECO:0000256" key="4">
    <source>
        <dbReference type="ARBA" id="ARBA00022679"/>
    </source>
</evidence>
<keyword evidence="3" id="KW-0597">Phosphoprotein</keyword>
<accession>A0A939T275</accession>
<dbReference type="Gene3D" id="3.30.565.10">
    <property type="entry name" value="Histidine kinase-like ATPase, C-terminal domain"/>
    <property type="match status" value="1"/>
</dbReference>
<protein>
    <recommendedName>
        <fullName evidence="2">histidine kinase</fullName>
        <ecNumber evidence="2">2.7.13.3</ecNumber>
    </recommendedName>
</protein>
<keyword evidence="4" id="KW-0808">Transferase</keyword>
<dbReference type="RefSeq" id="WP_208256936.1">
    <property type="nucleotide sequence ID" value="NZ_JAGEOJ010000007.1"/>
</dbReference>
<feature type="domain" description="Signal transduction histidine kinase subgroup 3 dimerisation and phosphoacceptor" evidence="11">
    <location>
        <begin position="424"/>
        <end position="479"/>
    </location>
</feature>
<dbReference type="GO" id="GO:0046983">
    <property type="term" value="F:protein dimerization activity"/>
    <property type="evidence" value="ECO:0007669"/>
    <property type="project" value="InterPro"/>
</dbReference>
<evidence type="ECO:0000256" key="7">
    <source>
        <dbReference type="ARBA" id="ARBA00022840"/>
    </source>
</evidence>
<feature type="compositionally biased region" description="Low complexity" evidence="9">
    <location>
        <begin position="623"/>
        <end position="634"/>
    </location>
</feature>
<feature type="transmembrane region" description="Helical" evidence="10">
    <location>
        <begin position="15"/>
        <end position="34"/>
    </location>
</feature>
<dbReference type="PANTHER" id="PTHR24421">
    <property type="entry name" value="NITRATE/NITRITE SENSOR PROTEIN NARX-RELATED"/>
    <property type="match status" value="1"/>
</dbReference>
<dbReference type="InterPro" id="IPR050482">
    <property type="entry name" value="Sensor_HK_TwoCompSys"/>
</dbReference>
<feature type="transmembrane region" description="Helical" evidence="10">
    <location>
        <begin position="356"/>
        <end position="374"/>
    </location>
</feature>
<feature type="transmembrane region" description="Helical" evidence="10">
    <location>
        <begin position="286"/>
        <end position="302"/>
    </location>
</feature>
<keyword evidence="6" id="KW-0418">Kinase</keyword>
<dbReference type="Pfam" id="PF07730">
    <property type="entry name" value="HisKA_3"/>
    <property type="match status" value="1"/>
</dbReference>
<evidence type="ECO:0000256" key="10">
    <source>
        <dbReference type="SAM" id="Phobius"/>
    </source>
</evidence>
<evidence type="ECO:0000256" key="1">
    <source>
        <dbReference type="ARBA" id="ARBA00000085"/>
    </source>
</evidence>
<evidence type="ECO:0000256" key="5">
    <source>
        <dbReference type="ARBA" id="ARBA00022741"/>
    </source>
</evidence>
<reference evidence="12" key="1">
    <citation type="submission" date="2021-03" db="EMBL/GenBank/DDBJ databases">
        <authorList>
            <person name="Kanchanasin P."/>
            <person name="Saeng-In P."/>
            <person name="Phongsopitanun W."/>
            <person name="Yuki M."/>
            <person name="Kudo T."/>
            <person name="Ohkuma M."/>
            <person name="Tanasupawat S."/>
        </authorList>
    </citation>
    <scope>NUCLEOTIDE SEQUENCE</scope>
    <source>
        <strain evidence="12">GKU 128</strain>
    </source>
</reference>
<dbReference type="InterPro" id="IPR011712">
    <property type="entry name" value="Sig_transdc_His_kin_sub3_dim/P"/>
</dbReference>
<keyword evidence="13" id="KW-1185">Reference proteome</keyword>
<dbReference type="EC" id="2.7.13.3" evidence="2"/>
<dbReference type="InterPro" id="IPR036890">
    <property type="entry name" value="HATPase_C_sf"/>
</dbReference>
<dbReference type="Gene3D" id="1.20.5.1930">
    <property type="match status" value="1"/>
</dbReference>
<dbReference type="PANTHER" id="PTHR24421:SF10">
    <property type="entry name" value="NITRATE_NITRITE SENSOR PROTEIN NARQ"/>
    <property type="match status" value="1"/>
</dbReference>
<keyword evidence="7" id="KW-0067">ATP-binding</keyword>
<keyword evidence="8" id="KW-0902">Two-component regulatory system</keyword>
<name>A0A939T275_9ACTN</name>
<gene>
    <name evidence="12" type="ORF">J4573_18525</name>
</gene>
<feature type="transmembrane region" description="Helical" evidence="10">
    <location>
        <begin position="112"/>
        <end position="130"/>
    </location>
</feature>
<keyword evidence="5" id="KW-0547">Nucleotide-binding</keyword>
<organism evidence="12 13">
    <name type="scientific">Actinomadura barringtoniae</name>
    <dbReference type="NCBI Taxonomy" id="1427535"/>
    <lineage>
        <taxon>Bacteria</taxon>
        <taxon>Bacillati</taxon>
        <taxon>Actinomycetota</taxon>
        <taxon>Actinomycetes</taxon>
        <taxon>Streptosporangiales</taxon>
        <taxon>Thermomonosporaceae</taxon>
        <taxon>Actinomadura</taxon>
    </lineage>
</organism>
<dbReference type="EMBL" id="JAGEOJ010000007">
    <property type="protein sequence ID" value="MBO2449106.1"/>
    <property type="molecule type" value="Genomic_DNA"/>
</dbReference>
<dbReference type="GO" id="GO:0000155">
    <property type="term" value="F:phosphorelay sensor kinase activity"/>
    <property type="evidence" value="ECO:0007669"/>
    <property type="project" value="InterPro"/>
</dbReference>
<evidence type="ECO:0000256" key="3">
    <source>
        <dbReference type="ARBA" id="ARBA00022553"/>
    </source>
</evidence>
<dbReference type="CDD" id="cd16917">
    <property type="entry name" value="HATPase_UhpB-NarQ-NarX-like"/>
    <property type="match status" value="1"/>
</dbReference>
<dbReference type="GO" id="GO:0005524">
    <property type="term" value="F:ATP binding"/>
    <property type="evidence" value="ECO:0007669"/>
    <property type="project" value="UniProtKB-KW"/>
</dbReference>
<evidence type="ECO:0000256" key="8">
    <source>
        <dbReference type="ARBA" id="ARBA00023012"/>
    </source>
</evidence>